<evidence type="ECO:0000313" key="3">
    <source>
        <dbReference type="Proteomes" id="UP000031586"/>
    </source>
</evidence>
<evidence type="ECO:0000256" key="1">
    <source>
        <dbReference type="SAM" id="Coils"/>
    </source>
</evidence>
<accession>A0A0C1Z8X8</accession>
<evidence type="ECO:0000313" key="2">
    <source>
        <dbReference type="EMBL" id="KIF53445.1"/>
    </source>
</evidence>
<reference evidence="2 3" key="1">
    <citation type="submission" date="2014-07" db="EMBL/GenBank/DDBJ databases">
        <title>Unique and conserved regions in Vibrio harveyi and related species in comparison with the shrimp pathogen Vibrio harveyi CAIM 1792.</title>
        <authorList>
            <person name="Espinoza-Valles I."/>
            <person name="Vora G."/>
            <person name="Leekitcharoenphon P."/>
            <person name="Ussery D."/>
            <person name="Hoj L."/>
            <person name="Gomez-Gil B."/>
        </authorList>
    </citation>
    <scope>NUCLEOTIDE SEQUENCE [LARGE SCALE GENOMIC DNA]</scope>
    <source>
        <strain evidence="3">CAIM 1854 / LMG 25443</strain>
    </source>
</reference>
<organism evidence="2 3">
    <name type="scientific">Vibrio owensii CAIM 1854 = LMG 25443</name>
    <dbReference type="NCBI Taxonomy" id="1229493"/>
    <lineage>
        <taxon>Bacteria</taxon>
        <taxon>Pseudomonadati</taxon>
        <taxon>Pseudomonadota</taxon>
        <taxon>Gammaproteobacteria</taxon>
        <taxon>Vibrionales</taxon>
        <taxon>Vibrionaceae</taxon>
        <taxon>Vibrio</taxon>
    </lineage>
</organism>
<proteinExistence type="predicted"/>
<name>A0A0C1Z8X8_9VIBR</name>
<dbReference type="PATRIC" id="fig|1229493.5.peg.1309"/>
<gene>
    <name evidence="2" type="ORF">H735_11075</name>
</gene>
<dbReference type="AlphaFoldDB" id="A0A0C1Z8X8"/>
<feature type="coiled-coil region" evidence="1">
    <location>
        <begin position="197"/>
        <end position="224"/>
    </location>
</feature>
<dbReference type="RefSeq" id="WP_020198063.1">
    <property type="nucleotide sequence ID" value="NZ_BAOH01000208.1"/>
</dbReference>
<dbReference type="EMBL" id="JPRD01000015">
    <property type="protein sequence ID" value="KIF53445.1"/>
    <property type="molecule type" value="Genomic_DNA"/>
</dbReference>
<protein>
    <submittedName>
        <fullName evidence="2">Uncharacterized protein</fullName>
    </submittedName>
</protein>
<comment type="caution">
    <text evidence="2">The sequence shown here is derived from an EMBL/GenBank/DDBJ whole genome shotgun (WGS) entry which is preliminary data.</text>
</comment>
<sequence length="263" mass="30263">MSNLIAIEKRKFGLKEVVVNANINKSIFVSDNNITPMAIGDSKLSRFRIVFTFKTEISKEVLNELGVAGFTQPKQTCLDSIYRGQKDFSFAHRKEADIQSRLTTWLEDGFLVGKVEFFTDAHYGRARSIDKRKVIDNEAKLRFFDIDLSVYASELLTIELNQYAERFNSKELNTISHLFTTQLVSFAENQLLNTPEWEQLASEEAELQKQLDAIKRKKGELRKATLMQSYENDKYPVAGYARDIFEKSLISPDVIENQSFFQS</sequence>
<dbReference type="Proteomes" id="UP000031586">
    <property type="component" value="Unassembled WGS sequence"/>
</dbReference>
<keyword evidence="1" id="KW-0175">Coiled coil</keyword>